<dbReference type="Pfam" id="PF06803">
    <property type="entry name" value="DUF1232"/>
    <property type="match status" value="1"/>
</dbReference>
<keyword evidence="3" id="KW-1133">Transmembrane helix</keyword>
<feature type="domain" description="DUF1232" evidence="6">
    <location>
        <begin position="225"/>
        <end position="261"/>
    </location>
</feature>
<evidence type="ECO:0000313" key="7">
    <source>
        <dbReference type="EMBL" id="MPL98863.1"/>
    </source>
</evidence>
<protein>
    <recommendedName>
        <fullName evidence="6">DUF1232 domain-containing protein</fullName>
    </recommendedName>
</protein>
<keyword evidence="2" id="KW-0812">Transmembrane</keyword>
<organism evidence="7">
    <name type="scientific">bioreactor metagenome</name>
    <dbReference type="NCBI Taxonomy" id="1076179"/>
    <lineage>
        <taxon>unclassified sequences</taxon>
        <taxon>metagenomes</taxon>
        <taxon>ecological metagenomes</taxon>
    </lineage>
</organism>
<evidence type="ECO:0000256" key="5">
    <source>
        <dbReference type="SAM" id="Coils"/>
    </source>
</evidence>
<evidence type="ECO:0000256" key="4">
    <source>
        <dbReference type="ARBA" id="ARBA00023136"/>
    </source>
</evidence>
<accession>A0A644W8V1</accession>
<keyword evidence="4" id="KW-0472">Membrane</keyword>
<reference evidence="7" key="1">
    <citation type="submission" date="2019-08" db="EMBL/GenBank/DDBJ databases">
        <authorList>
            <person name="Kucharzyk K."/>
            <person name="Murdoch R.W."/>
            <person name="Higgins S."/>
            <person name="Loffler F."/>
        </authorList>
    </citation>
    <scope>NUCLEOTIDE SEQUENCE</scope>
</reference>
<dbReference type="EMBL" id="VSSQ01000633">
    <property type="protein sequence ID" value="MPL98863.1"/>
    <property type="molecule type" value="Genomic_DNA"/>
</dbReference>
<dbReference type="GO" id="GO:0012505">
    <property type="term" value="C:endomembrane system"/>
    <property type="evidence" value="ECO:0007669"/>
    <property type="project" value="UniProtKB-SubCell"/>
</dbReference>
<sequence>MNISGIKVSLTGEDLLSIINDFVKVDGLKLSKIDIGEEIKLQGSYVKGFKIDFIAGVKLKRVENGIIHGEVTSFKIAKIKVFSLLRKMALKYSLKAIEEKGIKYQDGKVVINLKSILLDVPYVDLDVSDIHITQNILNVDLSRINISLDGALKKEKEEVEEIEEIIEDIDQDIVKVKDYYSDGRSYLENKLPQKIKTYSDYLFIIPDMTALLYRLLKDKRVPVRTKLVISGAIAYIAFPTDIIPDNIPFIGRIDEIAVAFFALERIISDVPIKVVLENWEGKNNIVLIIRNLIEYVVNFTGARNVEKIYNFLDEIISL</sequence>
<comment type="subcellular location">
    <subcellularLocation>
        <location evidence="1">Endomembrane system</location>
        <topology evidence="1">Multi-pass membrane protein</topology>
    </subcellularLocation>
</comment>
<feature type="coiled-coil region" evidence="5">
    <location>
        <begin position="145"/>
        <end position="172"/>
    </location>
</feature>
<keyword evidence="5" id="KW-0175">Coiled coil</keyword>
<evidence type="ECO:0000256" key="2">
    <source>
        <dbReference type="ARBA" id="ARBA00022692"/>
    </source>
</evidence>
<evidence type="ECO:0000256" key="3">
    <source>
        <dbReference type="ARBA" id="ARBA00022989"/>
    </source>
</evidence>
<dbReference type="AlphaFoldDB" id="A0A644W8V1"/>
<dbReference type="InterPro" id="IPR010652">
    <property type="entry name" value="DUF1232"/>
</dbReference>
<proteinExistence type="predicted"/>
<comment type="caution">
    <text evidence="7">The sequence shown here is derived from an EMBL/GenBank/DDBJ whole genome shotgun (WGS) entry which is preliminary data.</text>
</comment>
<evidence type="ECO:0000256" key="1">
    <source>
        <dbReference type="ARBA" id="ARBA00004127"/>
    </source>
</evidence>
<gene>
    <name evidence="7" type="ORF">SDC9_45073</name>
</gene>
<evidence type="ECO:0000259" key="6">
    <source>
        <dbReference type="Pfam" id="PF06803"/>
    </source>
</evidence>
<name>A0A644W8V1_9ZZZZ</name>